<dbReference type="SUPFAM" id="SSF50475">
    <property type="entry name" value="FMN-binding split barrel"/>
    <property type="match status" value="1"/>
</dbReference>
<feature type="domain" description="Flavin reductase like" evidence="3">
    <location>
        <begin position="29"/>
        <end position="176"/>
    </location>
</feature>
<dbReference type="EMBL" id="SZPY01000005">
    <property type="protein sequence ID" value="TKI60289.1"/>
    <property type="molecule type" value="Genomic_DNA"/>
</dbReference>
<dbReference type="PANTHER" id="PTHR30466:SF15">
    <property type="entry name" value="POSSIBLE OXIDOREDUCTASE"/>
    <property type="match status" value="1"/>
</dbReference>
<evidence type="ECO:0000313" key="4">
    <source>
        <dbReference type="EMBL" id="TKI60289.1"/>
    </source>
</evidence>
<keyword evidence="5" id="KW-1185">Reference proteome</keyword>
<feature type="compositionally biased region" description="Basic and acidic residues" evidence="2">
    <location>
        <begin position="171"/>
        <end position="188"/>
    </location>
</feature>
<evidence type="ECO:0000256" key="1">
    <source>
        <dbReference type="ARBA" id="ARBA00023002"/>
    </source>
</evidence>
<keyword evidence="1" id="KW-0560">Oxidoreductase</keyword>
<proteinExistence type="predicted"/>
<evidence type="ECO:0000259" key="3">
    <source>
        <dbReference type="SMART" id="SM00903"/>
    </source>
</evidence>
<dbReference type="InterPro" id="IPR050268">
    <property type="entry name" value="NADH-dep_flavin_reductase"/>
</dbReference>
<accession>A0A4U2YH37</accession>
<gene>
    <name evidence="4" type="ORF">FC770_15880</name>
</gene>
<sequence>MGASQARHRHVCGPEGYGGEVDAPFDTLMASLDPPLVVVTTAAEGTLAGCVVGFHSQSSIDAEGYSFWLSKANHTYRTSLRSGHFAVHFLAEHDLALAERFGTQSGEDVDKFDGLDVDLDEHGVPMIRDCPRQILLDRVAVLDEGGDHVCITTRVRAAEADGPFTPLRLSQADHLDPGHAAEERAVSP</sequence>
<evidence type="ECO:0000256" key="2">
    <source>
        <dbReference type="SAM" id="MobiDB-lite"/>
    </source>
</evidence>
<dbReference type="GO" id="GO:0010181">
    <property type="term" value="F:FMN binding"/>
    <property type="evidence" value="ECO:0007669"/>
    <property type="project" value="InterPro"/>
</dbReference>
<dbReference type="Proteomes" id="UP000307808">
    <property type="component" value="Unassembled WGS sequence"/>
</dbReference>
<reference evidence="4 5" key="1">
    <citation type="submission" date="2019-04" db="EMBL/GenBank/DDBJ databases">
        <authorList>
            <person name="Dong K."/>
        </authorList>
    </citation>
    <scope>NUCLEOTIDE SEQUENCE [LARGE SCALE GENOMIC DNA]</scope>
    <source>
        <strain evidence="5">dk3543</strain>
    </source>
</reference>
<dbReference type="InterPro" id="IPR002563">
    <property type="entry name" value="Flavin_Rdtase-like_dom"/>
</dbReference>
<name>A0A4U2YH37_9ACTN</name>
<dbReference type="Pfam" id="PF01613">
    <property type="entry name" value="Flavin_Reduct"/>
    <property type="match status" value="1"/>
</dbReference>
<dbReference type="PANTHER" id="PTHR30466">
    <property type="entry name" value="FLAVIN REDUCTASE"/>
    <property type="match status" value="1"/>
</dbReference>
<organism evidence="4 5">
    <name type="scientific">Nocardioides jishulii</name>
    <dbReference type="NCBI Taxonomy" id="2575440"/>
    <lineage>
        <taxon>Bacteria</taxon>
        <taxon>Bacillati</taxon>
        <taxon>Actinomycetota</taxon>
        <taxon>Actinomycetes</taxon>
        <taxon>Propionibacteriales</taxon>
        <taxon>Nocardioidaceae</taxon>
        <taxon>Nocardioides</taxon>
    </lineage>
</organism>
<dbReference type="GO" id="GO:0042602">
    <property type="term" value="F:riboflavin reductase (NADPH) activity"/>
    <property type="evidence" value="ECO:0007669"/>
    <property type="project" value="TreeGrafter"/>
</dbReference>
<comment type="caution">
    <text evidence="4">The sequence shown here is derived from an EMBL/GenBank/DDBJ whole genome shotgun (WGS) entry which is preliminary data.</text>
</comment>
<protein>
    <submittedName>
        <fullName evidence="4">Flavin reductase</fullName>
    </submittedName>
</protein>
<dbReference type="SMART" id="SM00903">
    <property type="entry name" value="Flavin_Reduct"/>
    <property type="match status" value="1"/>
</dbReference>
<feature type="region of interest" description="Disordered" evidence="2">
    <location>
        <begin position="167"/>
        <end position="188"/>
    </location>
</feature>
<evidence type="ECO:0000313" key="5">
    <source>
        <dbReference type="Proteomes" id="UP000307808"/>
    </source>
</evidence>
<dbReference type="OrthoDB" id="3176898at2"/>
<dbReference type="AlphaFoldDB" id="A0A4U2YH37"/>
<dbReference type="Gene3D" id="2.30.110.10">
    <property type="entry name" value="Electron Transport, Fmn-binding Protein, Chain A"/>
    <property type="match status" value="1"/>
</dbReference>
<dbReference type="InterPro" id="IPR012349">
    <property type="entry name" value="Split_barrel_FMN-bd"/>
</dbReference>